<dbReference type="AlphaFoldDB" id="A0AAQ3UPH7"/>
<reference evidence="11 12" key="1">
    <citation type="submission" date="2024-02" db="EMBL/GenBank/DDBJ databases">
        <title>High-quality chromosome-scale genome assembly of Pensacola bahiagrass (Paspalum notatum Flugge var. saurae).</title>
        <authorList>
            <person name="Vega J.M."/>
            <person name="Podio M."/>
            <person name="Orjuela J."/>
            <person name="Siena L.A."/>
            <person name="Pessino S.C."/>
            <person name="Combes M.C."/>
            <person name="Mariac C."/>
            <person name="Albertini E."/>
            <person name="Pupilli F."/>
            <person name="Ortiz J.P.A."/>
            <person name="Leblanc O."/>
        </authorList>
    </citation>
    <scope>NUCLEOTIDE SEQUENCE [LARGE SCALE GENOMIC DNA]</scope>
    <source>
        <strain evidence="11">R1</strain>
        <tissue evidence="11">Leaf</tissue>
    </source>
</reference>
<evidence type="ECO:0000256" key="4">
    <source>
        <dbReference type="ARBA" id="ARBA00022729"/>
    </source>
</evidence>
<keyword evidence="6" id="KW-1133">Transmembrane helix</keyword>
<evidence type="ECO:0000256" key="1">
    <source>
        <dbReference type="ARBA" id="ARBA00004167"/>
    </source>
</evidence>
<evidence type="ECO:0000256" key="2">
    <source>
        <dbReference type="ARBA" id="ARBA00022614"/>
    </source>
</evidence>
<dbReference type="Pfam" id="PF00560">
    <property type="entry name" value="LRR_1"/>
    <property type="match status" value="4"/>
</dbReference>
<evidence type="ECO:0000256" key="5">
    <source>
        <dbReference type="ARBA" id="ARBA00022737"/>
    </source>
</evidence>
<evidence type="ECO:0000256" key="3">
    <source>
        <dbReference type="ARBA" id="ARBA00022692"/>
    </source>
</evidence>
<keyword evidence="3" id="KW-0812">Transmembrane</keyword>
<dbReference type="SUPFAM" id="SSF52058">
    <property type="entry name" value="L domain-like"/>
    <property type="match status" value="1"/>
</dbReference>
<organism evidence="11 12">
    <name type="scientific">Paspalum notatum var. saurae</name>
    <dbReference type="NCBI Taxonomy" id="547442"/>
    <lineage>
        <taxon>Eukaryota</taxon>
        <taxon>Viridiplantae</taxon>
        <taxon>Streptophyta</taxon>
        <taxon>Embryophyta</taxon>
        <taxon>Tracheophyta</taxon>
        <taxon>Spermatophyta</taxon>
        <taxon>Magnoliopsida</taxon>
        <taxon>Liliopsida</taxon>
        <taxon>Poales</taxon>
        <taxon>Poaceae</taxon>
        <taxon>PACMAD clade</taxon>
        <taxon>Panicoideae</taxon>
        <taxon>Andropogonodae</taxon>
        <taxon>Paspaleae</taxon>
        <taxon>Paspalinae</taxon>
        <taxon>Paspalum</taxon>
    </lineage>
</organism>
<dbReference type="EMBL" id="CP144753">
    <property type="protein sequence ID" value="WVZ95239.1"/>
    <property type="molecule type" value="Genomic_DNA"/>
</dbReference>
<keyword evidence="4 9" id="KW-0732">Signal</keyword>
<evidence type="ECO:0000313" key="12">
    <source>
        <dbReference type="Proteomes" id="UP001341281"/>
    </source>
</evidence>
<comment type="subcellular location">
    <subcellularLocation>
        <location evidence="1">Membrane</location>
        <topology evidence="1">Single-pass membrane protein</topology>
    </subcellularLocation>
</comment>
<dbReference type="InterPro" id="IPR032675">
    <property type="entry name" value="LRR_dom_sf"/>
</dbReference>
<dbReference type="Proteomes" id="UP001341281">
    <property type="component" value="Chromosome 09"/>
</dbReference>
<feature type="chain" id="PRO_5042817034" description="Leucine-rich repeat-containing N-terminal plant-type domain-containing protein" evidence="9">
    <location>
        <begin position="28"/>
        <end position="229"/>
    </location>
</feature>
<protein>
    <recommendedName>
        <fullName evidence="10">Leucine-rich repeat-containing N-terminal plant-type domain-containing protein</fullName>
    </recommendedName>
</protein>
<dbReference type="Gene3D" id="3.80.10.10">
    <property type="entry name" value="Ribonuclease Inhibitor"/>
    <property type="match status" value="2"/>
</dbReference>
<accession>A0AAQ3UPH7</accession>
<evidence type="ECO:0000313" key="11">
    <source>
        <dbReference type="EMBL" id="WVZ95239.1"/>
    </source>
</evidence>
<proteinExistence type="predicted"/>
<gene>
    <name evidence="11" type="ORF">U9M48_041030</name>
</gene>
<keyword evidence="2" id="KW-0433">Leucine-rich repeat</keyword>
<evidence type="ECO:0000256" key="7">
    <source>
        <dbReference type="ARBA" id="ARBA00023136"/>
    </source>
</evidence>
<evidence type="ECO:0000256" key="8">
    <source>
        <dbReference type="ARBA" id="ARBA00023180"/>
    </source>
</evidence>
<evidence type="ECO:0000256" key="6">
    <source>
        <dbReference type="ARBA" id="ARBA00022989"/>
    </source>
</evidence>
<dbReference type="PANTHER" id="PTHR47988">
    <property type="entry name" value="SOMATIC EMBRYOGENESIS RECEPTOR KINASE 1"/>
    <property type="match status" value="1"/>
</dbReference>
<dbReference type="GO" id="GO:0016020">
    <property type="term" value="C:membrane"/>
    <property type="evidence" value="ECO:0007669"/>
    <property type="project" value="UniProtKB-SubCell"/>
</dbReference>
<feature type="signal peptide" evidence="9">
    <location>
        <begin position="1"/>
        <end position="27"/>
    </location>
</feature>
<keyword evidence="5" id="KW-0677">Repeat</keyword>
<dbReference type="InterPro" id="IPR001611">
    <property type="entry name" value="Leu-rich_rpt"/>
</dbReference>
<dbReference type="Pfam" id="PF08263">
    <property type="entry name" value="LRRNT_2"/>
    <property type="match status" value="1"/>
</dbReference>
<evidence type="ECO:0000259" key="10">
    <source>
        <dbReference type="Pfam" id="PF08263"/>
    </source>
</evidence>
<keyword evidence="7" id="KW-0472">Membrane</keyword>
<dbReference type="InterPro" id="IPR013210">
    <property type="entry name" value="LRR_N_plant-typ"/>
</dbReference>
<evidence type="ECO:0000256" key="9">
    <source>
        <dbReference type="SAM" id="SignalP"/>
    </source>
</evidence>
<sequence length="229" mass="24866">MDHLLLFFLVAHLLIIIFLSKPFVILASESTNKSEVDRQALLDFRQGITDPLGVLRSWRKDSLDFCSWRGVTCGKALPLRVISLELNSLGLAGQLSSSLANLTSITRLDLGNNSFSGPIPATLFSASSQLVFVDLEVNLFSGRIPDFPRMSTLRILRLAENSLSGKIPASLGNVSSLTEIFMYSNSLGGSIPETLSQIQNLSFLSLSENNLVGHVPAQLYNISSLVALA</sequence>
<keyword evidence="8" id="KW-0325">Glycoprotein</keyword>
<keyword evidence="12" id="KW-1185">Reference proteome</keyword>
<feature type="domain" description="Leucine-rich repeat-containing N-terminal plant-type" evidence="10">
    <location>
        <begin position="37"/>
        <end position="73"/>
    </location>
</feature>
<name>A0AAQ3UPH7_PASNO</name>
<dbReference type="FunFam" id="3.80.10.10:FF:000275">
    <property type="entry name" value="Leucine-rich repeat receptor-like protein kinase"/>
    <property type="match status" value="1"/>
</dbReference>